<dbReference type="AlphaFoldDB" id="A0AAV0N2U2"/>
<feature type="non-terminal residue" evidence="8">
    <location>
        <position position="127"/>
    </location>
</feature>
<comment type="similarity">
    <text evidence="6">Belongs to the mitochondrial carrier (TC 2.A.29) family.</text>
</comment>
<keyword evidence="2 5" id="KW-0812">Transmembrane</keyword>
<dbReference type="GO" id="GO:0016020">
    <property type="term" value="C:membrane"/>
    <property type="evidence" value="ECO:0007669"/>
    <property type="project" value="UniProtKB-SubCell"/>
</dbReference>
<dbReference type="InterPro" id="IPR023395">
    <property type="entry name" value="MCP_dom_sf"/>
</dbReference>
<protein>
    <submittedName>
        <fullName evidence="8">Uncharacterized protein</fullName>
    </submittedName>
</protein>
<sequence>MSELRFGSSTRPDDSIFTATLACGTIAGLAASAVTFPLEVVQRRMQMEDIKGLDRAGGGGFRRMFWQIVEKEGVRGLYRAGGGFKPHCLMTGLGHAVGYMAYEIAKQPIVMCSSTVFNPLLTSWAGR</sequence>
<evidence type="ECO:0000313" key="9">
    <source>
        <dbReference type="Proteomes" id="UP001154282"/>
    </source>
</evidence>
<dbReference type="InterPro" id="IPR018108">
    <property type="entry name" value="MCP_transmembrane"/>
</dbReference>
<organism evidence="8 9">
    <name type="scientific">Linum tenue</name>
    <dbReference type="NCBI Taxonomy" id="586396"/>
    <lineage>
        <taxon>Eukaryota</taxon>
        <taxon>Viridiplantae</taxon>
        <taxon>Streptophyta</taxon>
        <taxon>Embryophyta</taxon>
        <taxon>Tracheophyta</taxon>
        <taxon>Spermatophyta</taxon>
        <taxon>Magnoliopsida</taxon>
        <taxon>eudicotyledons</taxon>
        <taxon>Gunneridae</taxon>
        <taxon>Pentapetalae</taxon>
        <taxon>rosids</taxon>
        <taxon>fabids</taxon>
        <taxon>Malpighiales</taxon>
        <taxon>Linaceae</taxon>
        <taxon>Linum</taxon>
    </lineage>
</organism>
<reference evidence="8" key="1">
    <citation type="submission" date="2022-08" db="EMBL/GenBank/DDBJ databases">
        <authorList>
            <person name="Gutierrez-Valencia J."/>
        </authorList>
    </citation>
    <scope>NUCLEOTIDE SEQUENCE</scope>
</reference>
<evidence type="ECO:0000256" key="5">
    <source>
        <dbReference type="PROSITE-ProRule" id="PRU00282"/>
    </source>
</evidence>
<gene>
    <name evidence="8" type="ORF">LITE_LOCUS31409</name>
</gene>
<dbReference type="Pfam" id="PF00153">
    <property type="entry name" value="Mito_carr"/>
    <property type="match status" value="1"/>
</dbReference>
<proteinExistence type="inferred from homology"/>
<dbReference type="SUPFAM" id="SSF103506">
    <property type="entry name" value="Mitochondrial carrier"/>
    <property type="match status" value="1"/>
</dbReference>
<accession>A0AAV0N2U2</accession>
<dbReference type="Gene3D" id="1.50.40.10">
    <property type="entry name" value="Mitochondrial carrier domain"/>
    <property type="match status" value="1"/>
</dbReference>
<evidence type="ECO:0000313" key="8">
    <source>
        <dbReference type="EMBL" id="CAI0452956.1"/>
    </source>
</evidence>
<evidence type="ECO:0000256" key="4">
    <source>
        <dbReference type="ARBA" id="ARBA00023136"/>
    </source>
</evidence>
<feature type="repeat" description="Solcar" evidence="5">
    <location>
        <begin position="15"/>
        <end position="108"/>
    </location>
</feature>
<evidence type="ECO:0000256" key="6">
    <source>
        <dbReference type="RuleBase" id="RU000488"/>
    </source>
</evidence>
<keyword evidence="7" id="KW-1133">Transmembrane helix</keyword>
<dbReference type="EMBL" id="CAMGYJ010000007">
    <property type="protein sequence ID" value="CAI0452956.1"/>
    <property type="molecule type" value="Genomic_DNA"/>
</dbReference>
<dbReference type="PANTHER" id="PTHR24089">
    <property type="entry name" value="SOLUTE CARRIER FAMILY 25"/>
    <property type="match status" value="1"/>
</dbReference>
<keyword evidence="4 5" id="KW-0472">Membrane</keyword>
<feature type="transmembrane region" description="Helical" evidence="7">
    <location>
        <begin position="16"/>
        <end position="38"/>
    </location>
</feature>
<evidence type="ECO:0000256" key="1">
    <source>
        <dbReference type="ARBA" id="ARBA00004141"/>
    </source>
</evidence>
<evidence type="ECO:0000256" key="7">
    <source>
        <dbReference type="SAM" id="Phobius"/>
    </source>
</evidence>
<evidence type="ECO:0000256" key="3">
    <source>
        <dbReference type="ARBA" id="ARBA00022737"/>
    </source>
</evidence>
<comment type="subcellular location">
    <subcellularLocation>
        <location evidence="1">Membrane</location>
        <topology evidence="1">Multi-pass membrane protein</topology>
    </subcellularLocation>
</comment>
<keyword evidence="6" id="KW-0813">Transport</keyword>
<name>A0AAV0N2U2_9ROSI</name>
<evidence type="ECO:0000256" key="2">
    <source>
        <dbReference type="ARBA" id="ARBA00022692"/>
    </source>
</evidence>
<keyword evidence="3" id="KW-0677">Repeat</keyword>
<dbReference type="PROSITE" id="PS50920">
    <property type="entry name" value="SOLCAR"/>
    <property type="match status" value="1"/>
</dbReference>
<keyword evidence="9" id="KW-1185">Reference proteome</keyword>
<dbReference type="Proteomes" id="UP001154282">
    <property type="component" value="Unassembled WGS sequence"/>
</dbReference>
<comment type="caution">
    <text evidence="8">The sequence shown here is derived from an EMBL/GenBank/DDBJ whole genome shotgun (WGS) entry which is preliminary data.</text>
</comment>